<evidence type="ECO:0000313" key="1">
    <source>
        <dbReference type="EMBL" id="CAK9862749.1"/>
    </source>
</evidence>
<reference evidence="1" key="1">
    <citation type="submission" date="2024-03" db="EMBL/GenBank/DDBJ databases">
        <authorList>
            <consortium name="ELIXIR-Norway"/>
            <consortium name="Elixir Norway"/>
        </authorList>
    </citation>
    <scope>NUCLEOTIDE SEQUENCE</scope>
</reference>
<gene>
    <name evidence="1" type="ORF">CSSPJE1EN2_LOCUS5744</name>
</gene>
<proteinExistence type="predicted"/>
<protein>
    <submittedName>
        <fullName evidence="1">Uncharacterized protein</fullName>
    </submittedName>
</protein>
<evidence type="ECO:0000313" key="2">
    <source>
        <dbReference type="Proteomes" id="UP001497522"/>
    </source>
</evidence>
<accession>A0ABP1AJL9</accession>
<dbReference type="EMBL" id="OZ023714">
    <property type="protein sequence ID" value="CAK9862749.1"/>
    <property type="molecule type" value="Genomic_DNA"/>
</dbReference>
<organism evidence="1 2">
    <name type="scientific">Sphagnum jensenii</name>
    <dbReference type="NCBI Taxonomy" id="128206"/>
    <lineage>
        <taxon>Eukaryota</taxon>
        <taxon>Viridiplantae</taxon>
        <taxon>Streptophyta</taxon>
        <taxon>Embryophyta</taxon>
        <taxon>Bryophyta</taxon>
        <taxon>Sphagnophytina</taxon>
        <taxon>Sphagnopsida</taxon>
        <taxon>Sphagnales</taxon>
        <taxon>Sphagnaceae</taxon>
        <taxon>Sphagnum</taxon>
    </lineage>
</organism>
<sequence>MRTDKHTSLALRQWSPASDGCGGSPTVPTRKVALVPSPLRQPFSSSHGLSIVLQPIKFDFAAAELLSGTYVQVGPTQRPPSKAGIGCRTAVSWLSGRFPVDVRRPCANVGEEYQTHNGDRRVEAREHDSGWRR</sequence>
<dbReference type="Proteomes" id="UP001497522">
    <property type="component" value="Chromosome 13"/>
</dbReference>
<name>A0ABP1AJL9_9BRYO</name>
<keyword evidence="2" id="KW-1185">Reference proteome</keyword>